<dbReference type="GO" id="GO:0012505">
    <property type="term" value="C:endomembrane system"/>
    <property type="evidence" value="ECO:0007669"/>
    <property type="project" value="UniProtKB-SubCell"/>
</dbReference>
<evidence type="ECO:0000256" key="1">
    <source>
        <dbReference type="ARBA" id="ARBA00004127"/>
    </source>
</evidence>
<dbReference type="PaxDb" id="195103-CPF_1034"/>
<evidence type="ECO:0000256" key="4">
    <source>
        <dbReference type="ARBA" id="ARBA00023136"/>
    </source>
</evidence>
<keyword evidence="3 5" id="KW-1133">Transmembrane helix</keyword>
<evidence type="ECO:0000313" key="7">
    <source>
        <dbReference type="EMBL" id="ABG84569.1"/>
    </source>
</evidence>
<dbReference type="Pfam" id="PF06803">
    <property type="entry name" value="DUF1232"/>
    <property type="match status" value="1"/>
</dbReference>
<evidence type="ECO:0000256" key="3">
    <source>
        <dbReference type="ARBA" id="ARBA00022989"/>
    </source>
</evidence>
<dbReference type="Proteomes" id="UP000001823">
    <property type="component" value="Chromosome"/>
</dbReference>
<dbReference type="KEGG" id="cpf:CPF_1034"/>
<dbReference type="InterPro" id="IPR010652">
    <property type="entry name" value="DUF1232"/>
</dbReference>
<name>A0A0H2YU08_CLOP1</name>
<dbReference type="HOGENOM" id="CLU_133088_0_0_9"/>
<proteinExistence type="predicted"/>
<reference evidence="7 8" key="1">
    <citation type="journal article" date="2006" name="Genome Res.">
        <title>Skewed genomic variability in strains of the toxigenic bacterial pathogen, Clostridium perfringens.</title>
        <authorList>
            <person name="Myers G.S."/>
            <person name="Rasko D.A."/>
            <person name="Cheung J.K."/>
            <person name="Ravel J."/>
            <person name="Seshadri R."/>
            <person name="Deboy R.T."/>
            <person name="Ren Q."/>
            <person name="Varga J."/>
            <person name="Awad M.M."/>
            <person name="Brinkac L.M."/>
            <person name="Daugherty S.C."/>
            <person name="Haft D.H."/>
            <person name="Dodson R.J."/>
            <person name="Madupu R."/>
            <person name="Nelson W.C."/>
            <person name="Rosovitz M.J."/>
            <person name="Sullivan S.A."/>
            <person name="Khouri H."/>
            <person name="Dimitrov G.I."/>
            <person name="Watkins K.L."/>
            <person name="Mulligan S."/>
            <person name="Benton J."/>
            <person name="Radune D."/>
            <person name="Fisher D.J."/>
            <person name="Atkins H.S."/>
            <person name="Hiscox T."/>
            <person name="Jost B.H."/>
            <person name="Billington S.J."/>
            <person name="Songer J.G."/>
            <person name="McClane B.A."/>
            <person name="Titball R.W."/>
            <person name="Rood J.I."/>
            <person name="Melville S.B."/>
            <person name="Paulsen I.T."/>
        </authorList>
    </citation>
    <scope>NUCLEOTIDE SEQUENCE [LARGE SCALE GENOMIC DNA]</scope>
    <source>
        <strain evidence="8">ATCC 13124 / DSM 756 / JCM 1290 / NCIMB 6125 / NCTC 8237 / S 107 / Type A</strain>
    </source>
</reference>
<evidence type="ECO:0000313" key="8">
    <source>
        <dbReference type="Proteomes" id="UP000001823"/>
    </source>
</evidence>
<feature type="transmembrane region" description="Helical" evidence="5">
    <location>
        <begin position="95"/>
        <end position="116"/>
    </location>
</feature>
<accession>A0A0H2YU08</accession>
<feature type="domain" description="DUF1232" evidence="6">
    <location>
        <begin position="71"/>
        <end position="105"/>
    </location>
</feature>
<evidence type="ECO:0000256" key="2">
    <source>
        <dbReference type="ARBA" id="ARBA00022692"/>
    </source>
</evidence>
<organism evidence="7 8">
    <name type="scientific">Clostridium perfringens (strain ATCC 13124 / DSM 756 / JCM 1290 / NCIMB 6125 / NCTC 8237 / Type A)</name>
    <dbReference type="NCBI Taxonomy" id="195103"/>
    <lineage>
        <taxon>Bacteria</taxon>
        <taxon>Bacillati</taxon>
        <taxon>Bacillota</taxon>
        <taxon>Clostridia</taxon>
        <taxon>Eubacteriales</taxon>
        <taxon>Clostridiaceae</taxon>
        <taxon>Clostridium</taxon>
    </lineage>
</organism>
<dbReference type="EMBL" id="CP000246">
    <property type="protein sequence ID" value="ABG84569.1"/>
    <property type="molecule type" value="Genomic_DNA"/>
</dbReference>
<sequence>MSEENKELIIEEVEIKGKKRKINLEKYAKFFSDKDFFEKLRKFAKKAGIKVVYTCLLLYYTLKKDTTPKWAKSIIIGALGYFIFPIDFLPDIAPIVGYTDDLGLLIPALGAVAFYIDDEVKEQAKKKLKDWFGEYEEDSLEDINEKISRG</sequence>
<evidence type="ECO:0000256" key="5">
    <source>
        <dbReference type="SAM" id="Phobius"/>
    </source>
</evidence>
<gene>
    <name evidence="7" type="ordered locus">CPF_1034</name>
</gene>
<keyword evidence="4 5" id="KW-0472">Membrane</keyword>
<evidence type="ECO:0000259" key="6">
    <source>
        <dbReference type="Pfam" id="PF06803"/>
    </source>
</evidence>
<keyword evidence="2 5" id="KW-0812">Transmembrane</keyword>
<comment type="subcellular location">
    <subcellularLocation>
        <location evidence="1">Endomembrane system</location>
        <topology evidence="1">Multi-pass membrane protein</topology>
    </subcellularLocation>
</comment>
<keyword evidence="8" id="KW-1185">Reference proteome</keyword>
<dbReference type="AlphaFoldDB" id="A0A0H2YU08"/>
<dbReference type="eggNOG" id="COG3339">
    <property type="taxonomic scope" value="Bacteria"/>
</dbReference>
<protein>
    <recommendedName>
        <fullName evidence="6">DUF1232 domain-containing protein</fullName>
    </recommendedName>
</protein>
<feature type="transmembrane region" description="Helical" evidence="5">
    <location>
        <begin position="70"/>
        <end position="89"/>
    </location>
</feature>
<dbReference type="RefSeq" id="WP_003480756.1">
    <property type="nucleotide sequence ID" value="NC_008261.1"/>
</dbReference>